<proteinExistence type="predicted"/>
<reference evidence="1" key="1">
    <citation type="journal article" date="2015" name="Nature">
        <title>Complex archaea that bridge the gap between prokaryotes and eukaryotes.</title>
        <authorList>
            <person name="Spang A."/>
            <person name="Saw J.H."/>
            <person name="Jorgensen S.L."/>
            <person name="Zaremba-Niedzwiedzka K."/>
            <person name="Martijn J."/>
            <person name="Lind A.E."/>
            <person name="van Eijk R."/>
            <person name="Schleper C."/>
            <person name="Guy L."/>
            <person name="Ettema T.J."/>
        </authorList>
    </citation>
    <scope>NUCLEOTIDE SEQUENCE</scope>
</reference>
<name>A0A0F9IIB5_9ZZZZ</name>
<sequence>MVNYLSNEILDNLFHIENGMDLNSIFQILLNQIQENLNLISILIHFVKMIKFGIFI</sequence>
<accession>A0A0F9IIB5</accession>
<protein>
    <submittedName>
        <fullName evidence="1">Uncharacterized protein</fullName>
    </submittedName>
</protein>
<comment type="caution">
    <text evidence="1">The sequence shown here is derived from an EMBL/GenBank/DDBJ whole genome shotgun (WGS) entry which is preliminary data.</text>
</comment>
<dbReference type="EMBL" id="LAZR01012352">
    <property type="protein sequence ID" value="KKM27282.1"/>
    <property type="molecule type" value="Genomic_DNA"/>
</dbReference>
<gene>
    <name evidence="1" type="ORF">LCGC14_1576330</name>
</gene>
<dbReference type="AlphaFoldDB" id="A0A0F9IIB5"/>
<evidence type="ECO:0000313" key="1">
    <source>
        <dbReference type="EMBL" id="KKM27282.1"/>
    </source>
</evidence>
<organism evidence="1">
    <name type="scientific">marine sediment metagenome</name>
    <dbReference type="NCBI Taxonomy" id="412755"/>
    <lineage>
        <taxon>unclassified sequences</taxon>
        <taxon>metagenomes</taxon>
        <taxon>ecological metagenomes</taxon>
    </lineage>
</organism>